<dbReference type="SUPFAM" id="SSF52047">
    <property type="entry name" value="RNI-like"/>
    <property type="match status" value="1"/>
</dbReference>
<dbReference type="EMBL" id="OZ037945">
    <property type="protein sequence ID" value="CAL1700543.1"/>
    <property type="molecule type" value="Genomic_DNA"/>
</dbReference>
<evidence type="ECO:0000313" key="2">
    <source>
        <dbReference type="EMBL" id="CAL1700543.1"/>
    </source>
</evidence>
<feature type="region of interest" description="Disordered" evidence="1">
    <location>
        <begin position="559"/>
        <end position="597"/>
    </location>
</feature>
<dbReference type="PANTHER" id="PTHR38926:SF5">
    <property type="entry name" value="F-BOX AND LEUCINE-RICH REPEAT PROTEIN 6"/>
    <property type="match status" value="1"/>
</dbReference>
<name>A0ABP1D0M3_9APHY</name>
<evidence type="ECO:0000313" key="3">
    <source>
        <dbReference type="Proteomes" id="UP001497453"/>
    </source>
</evidence>
<accession>A0ABP1D0M3</accession>
<proteinExistence type="predicted"/>
<protein>
    <recommendedName>
        <fullName evidence="4">F-box domain-containing protein</fullName>
    </recommendedName>
</protein>
<gene>
    <name evidence="2" type="ORF">GFSPODELE1_LOCUS3187</name>
</gene>
<sequence>MNTSSDGHAHVLLIDEVSALRAQLKELRMVMNHQFHQLHSLGRNSIVDPLVRELDTARSISGIQRLPVELLIKIFTLVVGSPQSQTSSDNIKAGCDEAIALSHVCSGWRDVAIDMPQLWCNMHSAIKLSGLKTILLRSKSRPLNILRTMADASFLDSGKLRLHTMYTINSAHRWKTMIWTSSEKDIRIIVSQLNSAVGLSFPRLCTLQLAVQHRSSCFPLPTFAEDIHIPKFPALEHIRLACISPEELPPSALPALQTFYLFYSPKRFSASGQNQAPPLRMSTLLPLLFRAPGLTELTLDETVPLLDIELGPLNDTLSNPVKAYSRRTCRVVQPLKMSKLTSFSWYQCPAKDLWRFFHFVSMPALRTLHLFIDLSASRWPREHDGVILFMDSAIPVSRFHTDPLIRMDALTDLTLEFSDSDGLTAALRKFILPSLKSLSLMFVPTKDLATLPELPISESIFRDPPMPHLTTLCLSRLRLHLEHTTSLLRYTPLLQSLTLEGCSGAGELVHSLRGKISTYGSVIVKQWDCLHLEHLAFMDCADLEFDQLAQMVLSRKKGAEGKSEADTAGSPARPCKPLKRRALTSNGSSSSLPALSRSPPRIKPLSIKSVRVEACDGILEFDLHCLVRGSFGVEDIHWEP</sequence>
<keyword evidence="3" id="KW-1185">Reference proteome</keyword>
<dbReference type="Proteomes" id="UP001497453">
    <property type="component" value="Chromosome 2"/>
</dbReference>
<dbReference type="InterPro" id="IPR032675">
    <property type="entry name" value="LRR_dom_sf"/>
</dbReference>
<dbReference type="Gene3D" id="3.80.10.10">
    <property type="entry name" value="Ribonuclease Inhibitor"/>
    <property type="match status" value="1"/>
</dbReference>
<organism evidence="2 3">
    <name type="scientific">Somion occarium</name>
    <dbReference type="NCBI Taxonomy" id="3059160"/>
    <lineage>
        <taxon>Eukaryota</taxon>
        <taxon>Fungi</taxon>
        <taxon>Dikarya</taxon>
        <taxon>Basidiomycota</taxon>
        <taxon>Agaricomycotina</taxon>
        <taxon>Agaricomycetes</taxon>
        <taxon>Polyporales</taxon>
        <taxon>Cerrenaceae</taxon>
        <taxon>Somion</taxon>
    </lineage>
</organism>
<evidence type="ECO:0008006" key="4">
    <source>
        <dbReference type="Google" id="ProtNLM"/>
    </source>
</evidence>
<reference evidence="3" key="1">
    <citation type="submission" date="2024-04" db="EMBL/GenBank/DDBJ databases">
        <authorList>
            <person name="Shaw F."/>
            <person name="Minotto A."/>
        </authorList>
    </citation>
    <scope>NUCLEOTIDE SEQUENCE [LARGE SCALE GENOMIC DNA]</scope>
</reference>
<evidence type="ECO:0000256" key="1">
    <source>
        <dbReference type="SAM" id="MobiDB-lite"/>
    </source>
</evidence>
<feature type="compositionally biased region" description="Low complexity" evidence="1">
    <location>
        <begin position="583"/>
        <end position="597"/>
    </location>
</feature>
<dbReference type="Gene3D" id="1.20.1280.50">
    <property type="match status" value="1"/>
</dbReference>
<dbReference type="PANTHER" id="PTHR38926">
    <property type="entry name" value="F-BOX DOMAIN CONTAINING PROTEIN, EXPRESSED"/>
    <property type="match status" value="1"/>
</dbReference>